<feature type="domain" description="Protein kinase" evidence="15">
    <location>
        <begin position="221"/>
        <end position="500"/>
    </location>
</feature>
<dbReference type="CDD" id="cd14046">
    <property type="entry name" value="STKc_EIF2AK4_GCN2_rpt2"/>
    <property type="match status" value="1"/>
</dbReference>
<dbReference type="GO" id="GO:0005634">
    <property type="term" value="C:nucleus"/>
    <property type="evidence" value="ECO:0007669"/>
    <property type="project" value="TreeGrafter"/>
</dbReference>
<keyword evidence="13" id="KW-0175">Coiled coil</keyword>
<feature type="region of interest" description="Disordered" evidence="14">
    <location>
        <begin position="619"/>
        <end position="639"/>
    </location>
</feature>
<reference evidence="17 18" key="1">
    <citation type="submission" date="2017-04" db="EMBL/GenBank/DDBJ databases">
        <title>Genome sequencing of [Candida] sorbophila.</title>
        <authorList>
            <person name="Ahn J.O."/>
        </authorList>
    </citation>
    <scope>NUCLEOTIDE SEQUENCE [LARGE SCALE GENOMIC DNA]</scope>
    <source>
        <strain evidence="17 18">DS02</strain>
    </source>
</reference>
<sequence>MEYEEIQENEVEALKAIYMDDFEEYKSSEIWSKRASPHFRIKLRPSSEFKDTPISLEIVVQLTKTYPRSLPMIKIDKSNAIHHKQLELLRKSIQSTAESLKGNEMIFEITSNLQQQLDEFARIATVTPSLEEARVERLRLAEEKAMEEKERKKKEQEAKIQEQQQQLEKLVLEELQDENEETHDYDDSNICFVPEDEGIVTFDRPISCRRPNGTMVRFQQVSRAAVTPVNFFGTSYLVKPIVHQAHEDDLLLVLTQVSISEPYWNTSAGRKQLQDLEGELETLRDLKHPNIVALYEYKIAKDEDSGWQISLLTQHCNMGTLGDLLDTVDSLSIKVARNWSIQILDALESIHKVGIVHKALTVDTVFVNKSRETGESSVFLSHTSYMYRFMQLDSEHPFMPPLKRTAGQGTFSETMATKWLPPEATASRVTPTRKTDMWQFGIVLLQMLCGRAATRSLCDPLTYVKSQNFPQSLLSFLKHVLEPSPNKRSSAFDMLTSSFLRSDYELETSEEPRHTSVSRPRSLTNDRLPGYSRYTHDFDEGSVLGKGGFGQVVKARNKLDGRVYAIKKIQATSSTLSHILQEVVLLSRLNHQYVVRYFTVWLEDAVEIVDDSTITESSIAQTDTIAEPTNPSEEDRSLTPSNLSSIHFGHSMSELDLISASGDFMSSSNNLFQFGYSDDDEENDVGQTSLLNNSAVTSSEEETLDDTAQNLRFASRVSPPVGKSTLYIQMEYCENHTLADLILDGLYRHQEEYWRLMRQLLDALSYIHREGIIHRDLKPKNIFIDEARNIKIGDFGLARSVVQNSAQPKPGDAPENDDLTTNVGTSLYIAAEITDPSVKAQYNEKVDMYSLGIIFFEMVFPMSTEMERVNTIRDLRKPTIELPTAFTLKRYNSERDIVVSLLSHDPSQRPSAVDLLASGKIPLGPQDAAVKEAMRSLMNPDSNIKQQVLQSLFNQPLLSAQQILYGRQSVLAKAPNGCMVSTKAVLLRMQVFSKFREVFERHGAVESSGFRPYLTPKSTLYKTPTSMDLLDRSGNVLQLPHDLTLPLARRLAEQVPEYSKSYTFGQVYRASPTRDQHPLVYNEVDFDIFGTEATSDLVFNDAEILKVMSDTATAFPCFDSDKISIHINHEAILNAILEQCAVTPPQFQGALTLLGDLGLGPSKPSVRRELAGHSTLLTTSLDLLEQFGFRERVPTFEQRLKKLIEITEPVKLAILHLKAVVSLCRKYGVTYPIYIAPMSNFQPKFYSQGIMFQLIYEDSKKFIVAAGGRYDSLVRQFRHQVLDRNTPLARVVGFNLAADVVLNQMDQLSESRLSEVGWLRPRCQVLVTSFSDGNIQGLCMDLVRLLWASGISSDLVRNFQSSEELIKYAEKEHVIFVVVVKQLHSFSMSNKAFKPLRVKTVATKVDTDLAVDELLPFVLAETNERVSNNRSDFLTPAPEVGGNEDDATVSTQQAGNRVVILHESGRIKGGRKNMWLLEERCREAMQNYMGELANAPIVTLDLKDEVLQAICTVPVGSQDEWKRKVASLSPTQKAYIFNVQSKLANEAQRNPRLILFSTRSGNIFVYDTDA</sequence>
<comment type="catalytic activity">
    <reaction evidence="8">
        <text>L-threonyl-[protein] + ATP = O-phospho-L-threonyl-[protein] + ADP + H(+)</text>
        <dbReference type="Rhea" id="RHEA:46608"/>
        <dbReference type="Rhea" id="RHEA-COMP:11060"/>
        <dbReference type="Rhea" id="RHEA-COMP:11605"/>
        <dbReference type="ChEBI" id="CHEBI:15378"/>
        <dbReference type="ChEBI" id="CHEBI:30013"/>
        <dbReference type="ChEBI" id="CHEBI:30616"/>
        <dbReference type="ChEBI" id="CHEBI:61977"/>
        <dbReference type="ChEBI" id="CHEBI:456216"/>
        <dbReference type="EC" id="2.7.11.1"/>
    </reaction>
</comment>
<feature type="coiled-coil region" evidence="13">
    <location>
        <begin position="130"/>
        <end position="180"/>
    </location>
</feature>
<dbReference type="PANTHER" id="PTHR11042:SF136">
    <property type="entry name" value="EIF-2-ALPHA KINASE GCN2"/>
    <property type="match status" value="1"/>
</dbReference>
<keyword evidence="4 11" id="KW-0547">Nucleotide-binding</keyword>
<dbReference type="PIRSF" id="PIRSF000660">
    <property type="entry name" value="Ser/Thr_PK_GCN2"/>
    <property type="match status" value="1"/>
</dbReference>
<name>A0A2T0FGJ2_9ASCO</name>
<keyword evidence="6 11" id="KW-0067">ATP-binding</keyword>
<dbReference type="STRING" id="45607.A0A2T0FGJ2"/>
<dbReference type="GeneID" id="36515474"/>
<keyword evidence="5 17" id="KW-0418">Kinase</keyword>
<dbReference type="InterPro" id="IPR006575">
    <property type="entry name" value="RWD_dom"/>
</dbReference>
<evidence type="ECO:0000256" key="9">
    <source>
        <dbReference type="ARBA" id="ARBA00048679"/>
    </source>
</evidence>
<dbReference type="PROSITE" id="PS00107">
    <property type="entry name" value="PROTEIN_KINASE_ATP"/>
    <property type="match status" value="1"/>
</dbReference>
<dbReference type="InterPro" id="IPR017441">
    <property type="entry name" value="Protein_kinase_ATP_BS"/>
</dbReference>
<dbReference type="Gene3D" id="1.10.510.10">
    <property type="entry name" value="Transferase(Phosphotransferase) domain 1"/>
    <property type="match status" value="2"/>
</dbReference>
<feature type="region of interest" description="Disordered" evidence="14">
    <location>
        <begin position="506"/>
        <end position="528"/>
    </location>
</feature>
<comment type="catalytic activity">
    <reaction evidence="9">
        <text>L-seryl-[protein] + ATP = O-phospho-L-seryl-[protein] + ADP + H(+)</text>
        <dbReference type="Rhea" id="RHEA:17989"/>
        <dbReference type="Rhea" id="RHEA-COMP:9863"/>
        <dbReference type="Rhea" id="RHEA-COMP:11604"/>
        <dbReference type="ChEBI" id="CHEBI:15378"/>
        <dbReference type="ChEBI" id="CHEBI:29999"/>
        <dbReference type="ChEBI" id="CHEBI:30616"/>
        <dbReference type="ChEBI" id="CHEBI:83421"/>
        <dbReference type="ChEBI" id="CHEBI:456216"/>
        <dbReference type="EC" id="2.7.11.1"/>
    </reaction>
</comment>
<dbReference type="SUPFAM" id="SSF54495">
    <property type="entry name" value="UBC-like"/>
    <property type="match status" value="1"/>
</dbReference>
<dbReference type="InterPro" id="IPR050339">
    <property type="entry name" value="CC_SR_Kinase"/>
</dbReference>
<evidence type="ECO:0000256" key="5">
    <source>
        <dbReference type="ARBA" id="ARBA00022777"/>
    </source>
</evidence>
<evidence type="ECO:0000313" key="18">
    <source>
        <dbReference type="Proteomes" id="UP000238350"/>
    </source>
</evidence>
<dbReference type="SMART" id="SM00591">
    <property type="entry name" value="RWD"/>
    <property type="match status" value="1"/>
</dbReference>
<dbReference type="SUPFAM" id="SSF56112">
    <property type="entry name" value="Protein kinase-like (PK-like)"/>
    <property type="match status" value="2"/>
</dbReference>
<evidence type="ECO:0000256" key="7">
    <source>
        <dbReference type="ARBA" id="ARBA00037982"/>
    </source>
</evidence>
<dbReference type="Pfam" id="PF00069">
    <property type="entry name" value="Pkinase"/>
    <property type="match status" value="3"/>
</dbReference>
<keyword evidence="18" id="KW-1185">Reference proteome</keyword>
<comment type="similarity">
    <text evidence="7">Belongs to the protein kinase superfamily. Ser/Thr protein kinase family. GCN2 subfamily.</text>
</comment>
<dbReference type="CDD" id="cd23823">
    <property type="entry name" value="RWD_GCN2"/>
    <property type="match status" value="1"/>
</dbReference>
<organism evidence="17 18">
    <name type="scientific">Wickerhamiella sorbophila</name>
    <dbReference type="NCBI Taxonomy" id="45607"/>
    <lineage>
        <taxon>Eukaryota</taxon>
        <taxon>Fungi</taxon>
        <taxon>Dikarya</taxon>
        <taxon>Ascomycota</taxon>
        <taxon>Saccharomycotina</taxon>
        <taxon>Dipodascomycetes</taxon>
        <taxon>Dipodascales</taxon>
        <taxon>Trichomonascaceae</taxon>
        <taxon>Wickerhamiella</taxon>
    </lineage>
</organism>
<dbReference type="Pfam" id="PF12745">
    <property type="entry name" value="HGTP_anticodon2"/>
    <property type="match status" value="1"/>
</dbReference>
<feature type="domain" description="Protein kinase" evidence="15">
    <location>
        <begin position="538"/>
        <end position="921"/>
    </location>
</feature>
<dbReference type="GO" id="GO:0000077">
    <property type="term" value="P:DNA damage checkpoint signaling"/>
    <property type="evidence" value="ECO:0007669"/>
    <property type="project" value="InterPro"/>
</dbReference>
<dbReference type="GO" id="GO:0004694">
    <property type="term" value="F:eukaryotic translation initiation factor 2alpha kinase activity"/>
    <property type="evidence" value="ECO:0007669"/>
    <property type="project" value="InterPro"/>
</dbReference>
<dbReference type="InterPro" id="IPR041715">
    <property type="entry name" value="HisRS-like_core"/>
</dbReference>
<dbReference type="CDD" id="cd14012">
    <property type="entry name" value="PK_eIF2AK_GCN2_rpt1"/>
    <property type="match status" value="1"/>
</dbReference>
<evidence type="ECO:0000256" key="13">
    <source>
        <dbReference type="SAM" id="Coils"/>
    </source>
</evidence>
<protein>
    <recommendedName>
        <fullName evidence="1">non-specific serine/threonine protein kinase</fullName>
        <ecNumber evidence="1">2.7.11.1</ecNumber>
    </recommendedName>
</protein>
<keyword evidence="2" id="KW-0723">Serine/threonine-protein kinase</keyword>
<feature type="domain" description="RWD" evidence="16">
    <location>
        <begin position="9"/>
        <end position="120"/>
    </location>
</feature>
<dbReference type="InterPro" id="IPR045864">
    <property type="entry name" value="aa-tRNA-synth_II/BPL/LPL"/>
</dbReference>
<evidence type="ECO:0000256" key="14">
    <source>
        <dbReference type="SAM" id="MobiDB-lite"/>
    </source>
</evidence>
<evidence type="ECO:0000256" key="6">
    <source>
        <dbReference type="ARBA" id="ARBA00022840"/>
    </source>
</evidence>
<proteinExistence type="inferred from homology"/>
<dbReference type="Gene3D" id="3.30.200.20">
    <property type="entry name" value="Phosphorylase Kinase, domain 1"/>
    <property type="match status" value="1"/>
</dbReference>
<dbReference type="SMART" id="SM00220">
    <property type="entry name" value="S_TKc"/>
    <property type="match status" value="2"/>
</dbReference>
<evidence type="ECO:0000313" key="17">
    <source>
        <dbReference type="EMBL" id="PRT54105.1"/>
    </source>
</evidence>
<dbReference type="Gene3D" id="3.40.50.800">
    <property type="entry name" value="Anticodon-binding domain"/>
    <property type="match status" value="1"/>
</dbReference>
<evidence type="ECO:0000259" key="15">
    <source>
        <dbReference type="PROSITE" id="PS50011"/>
    </source>
</evidence>
<dbReference type="InterPro" id="IPR016255">
    <property type="entry name" value="Gcn2"/>
</dbReference>
<dbReference type="GO" id="GO:0005737">
    <property type="term" value="C:cytoplasm"/>
    <property type="evidence" value="ECO:0007669"/>
    <property type="project" value="TreeGrafter"/>
</dbReference>
<dbReference type="EMBL" id="NDIQ01000001">
    <property type="protein sequence ID" value="PRT54105.1"/>
    <property type="molecule type" value="Genomic_DNA"/>
</dbReference>
<feature type="compositionally biased region" description="Polar residues" evidence="14">
    <location>
        <begin position="619"/>
        <end position="631"/>
    </location>
</feature>
<dbReference type="PANTHER" id="PTHR11042">
    <property type="entry name" value="EUKARYOTIC TRANSLATION INITIATION FACTOR 2-ALPHA KINASE EIF2-ALPHA KINASE -RELATED"/>
    <property type="match status" value="1"/>
</dbReference>
<evidence type="ECO:0000256" key="3">
    <source>
        <dbReference type="ARBA" id="ARBA00022679"/>
    </source>
</evidence>
<dbReference type="Pfam" id="PF13393">
    <property type="entry name" value="tRNA-synt_His"/>
    <property type="match status" value="1"/>
</dbReference>
<dbReference type="FunFam" id="3.30.200.20:FF:000379">
    <property type="entry name" value="eIF-2-alpha kinase GCN2"/>
    <property type="match status" value="1"/>
</dbReference>
<evidence type="ECO:0000256" key="1">
    <source>
        <dbReference type="ARBA" id="ARBA00012513"/>
    </source>
</evidence>
<evidence type="ECO:0000256" key="2">
    <source>
        <dbReference type="ARBA" id="ARBA00022527"/>
    </source>
</evidence>
<gene>
    <name evidence="17" type="ORF">B9G98_01725</name>
</gene>
<dbReference type="InterPro" id="IPR008271">
    <property type="entry name" value="Ser/Thr_kinase_AS"/>
</dbReference>
<dbReference type="InterPro" id="IPR016135">
    <property type="entry name" value="UBQ-conjugating_enzyme/RWD"/>
</dbReference>
<evidence type="ECO:0000256" key="8">
    <source>
        <dbReference type="ARBA" id="ARBA00047899"/>
    </source>
</evidence>
<feature type="binding site" evidence="12">
    <location>
        <position position="568"/>
    </location>
    <ligand>
        <name>ATP</name>
        <dbReference type="ChEBI" id="CHEBI:30616"/>
    </ligand>
</feature>
<dbReference type="InterPro" id="IPR036621">
    <property type="entry name" value="Anticodon-bd_dom_sf"/>
</dbReference>
<dbReference type="InterPro" id="IPR024435">
    <property type="entry name" value="HisRS-related_dom"/>
</dbReference>
<evidence type="ECO:0000256" key="10">
    <source>
        <dbReference type="PIRSR" id="PIRSR000660-1"/>
    </source>
</evidence>
<comment type="caution">
    <text evidence="17">The sequence shown here is derived from an EMBL/GenBank/DDBJ whole genome shotgun (WGS) entry which is preliminary data.</text>
</comment>
<dbReference type="InterPro" id="IPR011009">
    <property type="entry name" value="Kinase-like_dom_sf"/>
</dbReference>
<feature type="binding site" evidence="11">
    <location>
        <begin position="544"/>
        <end position="552"/>
    </location>
    <ligand>
        <name>ATP</name>
        <dbReference type="ChEBI" id="CHEBI:30616"/>
    </ligand>
</feature>
<feature type="active site" description="Proton acceptor" evidence="10">
    <location>
        <position position="776"/>
    </location>
</feature>
<dbReference type="PROSITE" id="PS50908">
    <property type="entry name" value="RWD"/>
    <property type="match status" value="1"/>
</dbReference>
<dbReference type="RefSeq" id="XP_024664051.1">
    <property type="nucleotide sequence ID" value="XM_024808283.1"/>
</dbReference>
<feature type="compositionally biased region" description="Polar residues" evidence="14">
    <location>
        <begin position="515"/>
        <end position="525"/>
    </location>
</feature>
<dbReference type="Gene3D" id="3.30.930.10">
    <property type="entry name" value="Bira Bifunctional Protein, Domain 2"/>
    <property type="match status" value="1"/>
</dbReference>
<dbReference type="Gene3D" id="3.10.110.10">
    <property type="entry name" value="Ubiquitin Conjugating Enzyme"/>
    <property type="match status" value="1"/>
</dbReference>
<evidence type="ECO:0000256" key="4">
    <source>
        <dbReference type="ARBA" id="ARBA00022741"/>
    </source>
</evidence>
<dbReference type="OrthoDB" id="341578at2759"/>
<accession>A0A2T0FGJ2</accession>
<dbReference type="FunFam" id="3.10.110.10:FF:000050">
    <property type="entry name" value="eIF-2-alpha kinase GCN2"/>
    <property type="match status" value="1"/>
</dbReference>
<keyword evidence="3" id="KW-0808">Transferase</keyword>
<dbReference type="SUPFAM" id="SSF55681">
    <property type="entry name" value="Class II aaRS and biotin synthetases"/>
    <property type="match status" value="1"/>
</dbReference>
<evidence type="ECO:0000256" key="12">
    <source>
        <dbReference type="PROSITE-ProRule" id="PRU10141"/>
    </source>
</evidence>
<dbReference type="InterPro" id="IPR000719">
    <property type="entry name" value="Prot_kinase_dom"/>
</dbReference>
<dbReference type="GO" id="GO:0009893">
    <property type="term" value="P:positive regulation of metabolic process"/>
    <property type="evidence" value="ECO:0007669"/>
    <property type="project" value="UniProtKB-ARBA"/>
</dbReference>
<dbReference type="PROSITE" id="PS50011">
    <property type="entry name" value="PROTEIN_KINASE_DOM"/>
    <property type="match status" value="2"/>
</dbReference>
<dbReference type="GO" id="GO:0005524">
    <property type="term" value="F:ATP binding"/>
    <property type="evidence" value="ECO:0007669"/>
    <property type="project" value="UniProtKB-UniRule"/>
</dbReference>
<dbReference type="PROSITE" id="PS00108">
    <property type="entry name" value="PROTEIN_KINASE_ST"/>
    <property type="match status" value="1"/>
</dbReference>
<dbReference type="Proteomes" id="UP000238350">
    <property type="component" value="Unassembled WGS sequence"/>
</dbReference>
<dbReference type="Pfam" id="PF05773">
    <property type="entry name" value="RWD"/>
    <property type="match status" value="1"/>
</dbReference>
<evidence type="ECO:0000256" key="11">
    <source>
        <dbReference type="PIRSR" id="PIRSR000660-2"/>
    </source>
</evidence>
<feature type="binding site" evidence="11">
    <location>
        <position position="567"/>
    </location>
    <ligand>
        <name>ATP</name>
        <dbReference type="ChEBI" id="CHEBI:30616"/>
    </ligand>
</feature>
<dbReference type="EC" id="2.7.11.1" evidence="1"/>
<evidence type="ECO:0000259" key="16">
    <source>
        <dbReference type="PROSITE" id="PS50908"/>
    </source>
</evidence>